<organism evidence="6 7">
    <name type="scientific">Thecamonas trahens ATCC 50062</name>
    <dbReference type="NCBI Taxonomy" id="461836"/>
    <lineage>
        <taxon>Eukaryota</taxon>
        <taxon>Apusozoa</taxon>
        <taxon>Apusomonadida</taxon>
        <taxon>Apusomonadidae</taxon>
        <taxon>Thecamonas</taxon>
    </lineage>
</organism>
<dbReference type="GO" id="GO:0043813">
    <property type="term" value="F:phosphatidylinositol-3,5-bisphosphate 5-phosphatase activity"/>
    <property type="evidence" value="ECO:0007669"/>
    <property type="project" value="InterPro"/>
</dbReference>
<protein>
    <submittedName>
        <fullName evidence="6">SacI domain-containing protein</fullName>
    </submittedName>
</protein>
<evidence type="ECO:0000259" key="5">
    <source>
        <dbReference type="PROSITE" id="PS50275"/>
    </source>
</evidence>
<sequence>MVEKKWKMVGYIGPHRIYKIAATQLVYLPHPSVRIHSLDEGRYTSIFSKIELVHDFFFSYTYDLSHSLQYNMKHPYSRTALLNAGVVQPRTTSSDGYAASEPSFPHPFASMPDERTWIWNLYLLKDVWPALTRKDWVLPVVHGFFRQRIVTVFDAPLVLTLIARRSRFFAGTRYLKRGVSDRGKVANEVETEQIVANMASAHFDSGSFASYVTLRGSIPLHWSQEQSIVTPKPPIVLHAPDPAYSATALHFEDLYRRYGSPLLVLNLVKQREKVPREQIIGIEFAHAVAKLNKAIPPEHRIRFHAFDMHRSAKTKDSDVIAELTARAKAIVATTGFFHAGYRPARVEAELARNPVMAAELEYEATAYGRDRLGLEQVGVARQNCIDSLDRTNAAQFVLGKVVLGHQLFALGLADSPDLEFDTLLMDAVTLMYEEMGDHIALQYGGSQLNHRVATYRNNTWSSYSRDMMTAIRRYYSNSFTDAEKQEATNLFLGLYVPLPEKKHLWALETDFYLHNEVIPRFVAPRLKLHPTSDAAHLSSLPSLLECIRHEAAFWSRGLAAHDQVAAQVDAVGASLQLEPAAADSFYHAYECYKLTQLTEHLQTYAKLVVYNESDFGSSAVGEEPDAGKRRSGLFRRKRKAAEPDKRSIYVSPFMRSKGAISSGGKSTIERLGGVSRWMRVNASISSRSAKYTARSRIDAPEPFPEPDAELRPLPEADAELYATYASLAETVLTPATALAPCASYAWDAASTAGVVLDVGHRGDEYEA</sequence>
<dbReference type="InterPro" id="IPR043573">
    <property type="entry name" value="Fig4-like"/>
</dbReference>
<accession>A0A0L0DDE0</accession>
<dbReference type="PANTHER" id="PTHR45738:SF5">
    <property type="entry name" value="POLYPHOSPHOINOSITIDE PHOSPHATASE"/>
    <property type="match status" value="1"/>
</dbReference>
<proteinExistence type="predicted"/>
<dbReference type="Proteomes" id="UP000054408">
    <property type="component" value="Unassembled WGS sequence"/>
</dbReference>
<dbReference type="Pfam" id="PF02383">
    <property type="entry name" value="Syja_N"/>
    <property type="match status" value="1"/>
</dbReference>
<dbReference type="GeneID" id="25564773"/>
<feature type="domain" description="SAC" evidence="5">
    <location>
        <begin position="47"/>
        <end position="445"/>
    </location>
</feature>
<reference evidence="6 7" key="1">
    <citation type="submission" date="2010-05" db="EMBL/GenBank/DDBJ databases">
        <title>The Genome Sequence of Thecamonas trahens ATCC 50062.</title>
        <authorList>
            <consortium name="The Broad Institute Genome Sequencing Platform"/>
            <person name="Russ C."/>
            <person name="Cuomo C."/>
            <person name="Shea T."/>
            <person name="Young S.K."/>
            <person name="Zeng Q."/>
            <person name="Koehrsen M."/>
            <person name="Haas B."/>
            <person name="Borodovsky M."/>
            <person name="Guigo R."/>
            <person name="Alvarado L."/>
            <person name="Berlin A."/>
            <person name="Bochicchio J."/>
            <person name="Borenstein D."/>
            <person name="Chapman S."/>
            <person name="Chen Z."/>
            <person name="Freedman E."/>
            <person name="Gellesch M."/>
            <person name="Goldberg J."/>
            <person name="Griggs A."/>
            <person name="Gujja S."/>
            <person name="Heilman E."/>
            <person name="Heiman D."/>
            <person name="Hepburn T."/>
            <person name="Howarth C."/>
            <person name="Jen D."/>
            <person name="Larson L."/>
            <person name="Mehta T."/>
            <person name="Park D."/>
            <person name="Pearson M."/>
            <person name="Roberts A."/>
            <person name="Saif S."/>
            <person name="Shenoy N."/>
            <person name="Sisk P."/>
            <person name="Stolte C."/>
            <person name="Sykes S."/>
            <person name="Thomson T."/>
            <person name="Walk T."/>
            <person name="White J."/>
            <person name="Yandava C."/>
            <person name="Burger G."/>
            <person name="Gray M.W."/>
            <person name="Holland P.W.H."/>
            <person name="King N."/>
            <person name="Lang F.B.F."/>
            <person name="Roger A.J."/>
            <person name="Ruiz-Trillo I."/>
            <person name="Lander E."/>
            <person name="Nusbaum C."/>
        </authorList>
    </citation>
    <scope>NUCLEOTIDE SEQUENCE [LARGE SCALE GENOMIC DNA]</scope>
    <source>
        <strain evidence="6 7">ATCC 50062</strain>
    </source>
</reference>
<dbReference type="STRING" id="461836.A0A0L0DDE0"/>
<dbReference type="InterPro" id="IPR002013">
    <property type="entry name" value="SAC_dom"/>
</dbReference>
<dbReference type="AlphaFoldDB" id="A0A0L0DDE0"/>
<keyword evidence="2" id="KW-0378">Hydrolase</keyword>
<keyword evidence="7" id="KW-1185">Reference proteome</keyword>
<dbReference type="EMBL" id="GL349454">
    <property type="protein sequence ID" value="KNC49343.1"/>
    <property type="molecule type" value="Genomic_DNA"/>
</dbReference>
<comment type="subcellular location">
    <subcellularLocation>
        <location evidence="1">Endomembrane system</location>
    </subcellularLocation>
</comment>
<evidence type="ECO:0000256" key="2">
    <source>
        <dbReference type="ARBA" id="ARBA00022801"/>
    </source>
</evidence>
<dbReference type="GO" id="GO:0012505">
    <property type="term" value="C:endomembrane system"/>
    <property type="evidence" value="ECO:0007669"/>
    <property type="project" value="UniProtKB-SubCell"/>
</dbReference>
<evidence type="ECO:0000313" key="7">
    <source>
        <dbReference type="Proteomes" id="UP000054408"/>
    </source>
</evidence>
<dbReference type="RefSeq" id="XP_013758050.1">
    <property type="nucleotide sequence ID" value="XM_013902596.1"/>
</dbReference>
<dbReference type="PANTHER" id="PTHR45738">
    <property type="entry name" value="POLYPHOSPHOINOSITIDE PHOSPHATASE"/>
    <property type="match status" value="1"/>
</dbReference>
<feature type="region of interest" description="Disordered" evidence="4">
    <location>
        <begin position="618"/>
        <end position="639"/>
    </location>
</feature>
<feature type="region of interest" description="Disordered" evidence="4">
    <location>
        <begin position="691"/>
        <end position="710"/>
    </location>
</feature>
<dbReference type="OrthoDB" id="405996at2759"/>
<gene>
    <name evidence="6" type="ORF">AMSG_05343</name>
</gene>
<feature type="compositionally biased region" description="Basic residues" evidence="4">
    <location>
        <begin position="629"/>
        <end position="639"/>
    </location>
</feature>
<evidence type="ECO:0000313" key="6">
    <source>
        <dbReference type="EMBL" id="KNC49343.1"/>
    </source>
</evidence>
<evidence type="ECO:0000256" key="1">
    <source>
        <dbReference type="ARBA" id="ARBA00004308"/>
    </source>
</evidence>
<keyword evidence="3" id="KW-0472">Membrane</keyword>
<dbReference type="eggNOG" id="KOG1888">
    <property type="taxonomic scope" value="Eukaryota"/>
</dbReference>
<evidence type="ECO:0000256" key="3">
    <source>
        <dbReference type="ARBA" id="ARBA00023136"/>
    </source>
</evidence>
<dbReference type="PROSITE" id="PS50275">
    <property type="entry name" value="SAC"/>
    <property type="match status" value="1"/>
</dbReference>
<evidence type="ECO:0000256" key="4">
    <source>
        <dbReference type="SAM" id="MobiDB-lite"/>
    </source>
</evidence>
<name>A0A0L0DDE0_THETB</name>
<dbReference type="GO" id="GO:0046856">
    <property type="term" value="P:phosphatidylinositol dephosphorylation"/>
    <property type="evidence" value="ECO:0007669"/>
    <property type="project" value="InterPro"/>
</dbReference>